<evidence type="ECO:0000256" key="3">
    <source>
        <dbReference type="ARBA" id="ARBA00022692"/>
    </source>
</evidence>
<dbReference type="eggNOG" id="ENOG502QQWE">
    <property type="taxonomic scope" value="Eukaryota"/>
</dbReference>
<feature type="transmembrane region" description="Helical" evidence="6">
    <location>
        <begin position="346"/>
        <end position="365"/>
    </location>
</feature>
<evidence type="ECO:0000256" key="6">
    <source>
        <dbReference type="SAM" id="Phobius"/>
    </source>
</evidence>
<dbReference type="GO" id="GO:0033573">
    <property type="term" value="C:high-affinity iron permease complex"/>
    <property type="evidence" value="ECO:0007669"/>
    <property type="project" value="InterPro"/>
</dbReference>
<evidence type="ECO:0000256" key="2">
    <source>
        <dbReference type="ARBA" id="ARBA00008333"/>
    </source>
</evidence>
<keyword evidence="8" id="KW-1185">Reference proteome</keyword>
<sequence>MAVEDVISVELMFILWRESMEASLVISTLLSVITRTTKDEEVAKRNKLVVVFGSSLGFLIAAILGTTFICVFYIYASDLWVSMESLWEGIFSLIASIMLTFAGIGLLGSEGKVERMANKMAVKMEEAAGTGSEPATGLSFDSEATSTAMVKKEKTNKPDPEIAVVGEVDNYDSLPVMRPRSLRQWCDYLIRSPFHKDTQGFFWIPFVTLLRETVEAFVFVAGVGFSASASAVPLSVVIGVILGILVGLVIFFSGQRFPMRYFIMAMMSILLFLGAGLMSKGVGLLESYSWSQAINMDADDAGSGLFDPRTNIWYFDCCNPEDPSNGWWGLLNSVCGWNNIATYGSVISYCVYWVACSMILLFMFYRQKRTSMIPTKTGATDTTSTSERK</sequence>
<evidence type="ECO:0008006" key="9">
    <source>
        <dbReference type="Google" id="ProtNLM"/>
    </source>
</evidence>
<feature type="transmembrane region" description="Helical" evidence="6">
    <location>
        <begin position="261"/>
        <end position="279"/>
    </location>
</feature>
<evidence type="ECO:0000313" key="7">
    <source>
        <dbReference type="EMBL" id="KNC76212.1"/>
    </source>
</evidence>
<dbReference type="OrthoDB" id="4364at2759"/>
<dbReference type="PANTHER" id="PTHR31632">
    <property type="entry name" value="IRON TRANSPORTER FTH1"/>
    <property type="match status" value="1"/>
</dbReference>
<dbReference type="GO" id="GO:0015093">
    <property type="term" value="F:ferrous iron transmembrane transporter activity"/>
    <property type="evidence" value="ECO:0007669"/>
    <property type="project" value="TreeGrafter"/>
</dbReference>
<accession>A0A0L0FHF9</accession>
<organism evidence="7 8">
    <name type="scientific">Sphaeroforma arctica JP610</name>
    <dbReference type="NCBI Taxonomy" id="667725"/>
    <lineage>
        <taxon>Eukaryota</taxon>
        <taxon>Ichthyosporea</taxon>
        <taxon>Ichthyophonida</taxon>
        <taxon>Sphaeroforma</taxon>
    </lineage>
</organism>
<feature type="transmembrane region" description="Helical" evidence="6">
    <location>
        <begin position="201"/>
        <end position="225"/>
    </location>
</feature>
<feature type="transmembrane region" description="Helical" evidence="6">
    <location>
        <begin position="49"/>
        <end position="74"/>
    </location>
</feature>
<evidence type="ECO:0000256" key="1">
    <source>
        <dbReference type="ARBA" id="ARBA00004141"/>
    </source>
</evidence>
<comment type="subcellular location">
    <subcellularLocation>
        <location evidence="1">Membrane</location>
        <topology evidence="1">Multi-pass membrane protein</topology>
    </subcellularLocation>
</comment>
<protein>
    <recommendedName>
        <fullName evidence="9">Iron permease FTR1</fullName>
    </recommendedName>
</protein>
<comment type="similarity">
    <text evidence="2">Belongs to the oxidase-dependent Fe transporter (OFeT) (TC 9.A.10.1) family.</text>
</comment>
<name>A0A0L0FHF9_9EUKA</name>
<keyword evidence="4 6" id="KW-1133">Transmembrane helix</keyword>
<dbReference type="Proteomes" id="UP000054560">
    <property type="component" value="Unassembled WGS sequence"/>
</dbReference>
<dbReference type="Pfam" id="PF03239">
    <property type="entry name" value="FTR1"/>
    <property type="match status" value="1"/>
</dbReference>
<dbReference type="RefSeq" id="XP_014150114.1">
    <property type="nucleotide sequence ID" value="XM_014294639.1"/>
</dbReference>
<evidence type="ECO:0000256" key="5">
    <source>
        <dbReference type="ARBA" id="ARBA00023136"/>
    </source>
</evidence>
<dbReference type="EMBL" id="KQ243202">
    <property type="protein sequence ID" value="KNC76212.1"/>
    <property type="molecule type" value="Genomic_DNA"/>
</dbReference>
<feature type="transmembrane region" description="Helical" evidence="6">
    <location>
        <begin position="231"/>
        <end position="254"/>
    </location>
</feature>
<feature type="transmembrane region" description="Helical" evidence="6">
    <location>
        <begin position="86"/>
        <end position="107"/>
    </location>
</feature>
<dbReference type="InterPro" id="IPR004923">
    <property type="entry name" value="FTR1/Fip1/EfeU"/>
</dbReference>
<proteinExistence type="inferred from homology"/>
<dbReference type="STRING" id="667725.A0A0L0FHF9"/>
<gene>
    <name evidence="7" type="ORF">SARC_11276</name>
</gene>
<dbReference type="AlphaFoldDB" id="A0A0L0FHF9"/>
<dbReference type="GeneID" id="25911780"/>
<evidence type="ECO:0000313" key="8">
    <source>
        <dbReference type="Proteomes" id="UP000054560"/>
    </source>
</evidence>
<keyword evidence="5 6" id="KW-0472">Membrane</keyword>
<reference evidence="7 8" key="1">
    <citation type="submission" date="2011-02" db="EMBL/GenBank/DDBJ databases">
        <title>The Genome Sequence of Sphaeroforma arctica JP610.</title>
        <authorList>
            <consortium name="The Broad Institute Genome Sequencing Platform"/>
            <person name="Russ C."/>
            <person name="Cuomo C."/>
            <person name="Young S.K."/>
            <person name="Zeng Q."/>
            <person name="Gargeya S."/>
            <person name="Alvarado L."/>
            <person name="Berlin A."/>
            <person name="Chapman S.B."/>
            <person name="Chen Z."/>
            <person name="Freedman E."/>
            <person name="Gellesch M."/>
            <person name="Goldberg J."/>
            <person name="Griggs A."/>
            <person name="Gujja S."/>
            <person name="Heilman E."/>
            <person name="Heiman D."/>
            <person name="Howarth C."/>
            <person name="Mehta T."/>
            <person name="Neiman D."/>
            <person name="Pearson M."/>
            <person name="Roberts A."/>
            <person name="Saif S."/>
            <person name="Shea T."/>
            <person name="Shenoy N."/>
            <person name="Sisk P."/>
            <person name="Stolte C."/>
            <person name="Sykes S."/>
            <person name="White J."/>
            <person name="Yandava C."/>
            <person name="Burger G."/>
            <person name="Gray M.W."/>
            <person name="Holland P.W.H."/>
            <person name="King N."/>
            <person name="Lang F.B.F."/>
            <person name="Roger A.J."/>
            <person name="Ruiz-Trillo I."/>
            <person name="Haas B."/>
            <person name="Nusbaum C."/>
            <person name="Birren B."/>
        </authorList>
    </citation>
    <scope>NUCLEOTIDE SEQUENCE [LARGE SCALE GENOMIC DNA]</scope>
    <source>
        <strain evidence="7 8">JP610</strain>
    </source>
</reference>
<keyword evidence="3 6" id="KW-0812">Transmembrane</keyword>
<dbReference type="PANTHER" id="PTHR31632:SF2">
    <property type="entry name" value="PLASMA MEMBRANE IRON PERMEASE"/>
    <property type="match status" value="1"/>
</dbReference>
<evidence type="ECO:0000256" key="4">
    <source>
        <dbReference type="ARBA" id="ARBA00022989"/>
    </source>
</evidence>